<comment type="caution">
    <text evidence="1">The sequence shown here is derived from an EMBL/GenBank/DDBJ whole genome shotgun (WGS) entry which is preliminary data.</text>
</comment>
<name>A0ABT4VYU5_9RHOB</name>
<sequence>MEHTDTKEMEALVQFLRKERAKVTNFRAFKARLRNYGYCIRREAGELTIHSLPSREMICPVPRELLG</sequence>
<evidence type="ECO:0000313" key="2">
    <source>
        <dbReference type="Proteomes" id="UP001528040"/>
    </source>
</evidence>
<evidence type="ECO:0000313" key="1">
    <source>
        <dbReference type="EMBL" id="MDA5092747.1"/>
    </source>
</evidence>
<protein>
    <submittedName>
        <fullName evidence="1">Uncharacterized protein</fullName>
    </submittedName>
</protein>
<dbReference type="RefSeq" id="WP_271052289.1">
    <property type="nucleotide sequence ID" value="NZ_JAQIIO010000001.1"/>
</dbReference>
<proteinExistence type="predicted"/>
<dbReference type="EMBL" id="JAQIIO010000001">
    <property type="protein sequence ID" value="MDA5092747.1"/>
    <property type="molecule type" value="Genomic_DNA"/>
</dbReference>
<organism evidence="1 2">
    <name type="scientific">Aliiroseovarius salicola</name>
    <dbReference type="NCBI Taxonomy" id="3009082"/>
    <lineage>
        <taxon>Bacteria</taxon>
        <taxon>Pseudomonadati</taxon>
        <taxon>Pseudomonadota</taxon>
        <taxon>Alphaproteobacteria</taxon>
        <taxon>Rhodobacterales</taxon>
        <taxon>Paracoccaceae</taxon>
        <taxon>Aliiroseovarius</taxon>
    </lineage>
</organism>
<reference evidence="1 2" key="1">
    <citation type="submission" date="2023-01" db="EMBL/GenBank/DDBJ databases">
        <authorList>
            <person name="Yoon J.-W."/>
        </authorList>
    </citation>
    <scope>NUCLEOTIDE SEQUENCE [LARGE SCALE GENOMIC DNA]</scope>
    <source>
        <strain evidence="1 2">KMU-50</strain>
    </source>
</reference>
<gene>
    <name evidence="1" type="ORF">O2N63_01435</name>
</gene>
<accession>A0ABT4VYU5</accession>
<keyword evidence="2" id="KW-1185">Reference proteome</keyword>
<dbReference type="Proteomes" id="UP001528040">
    <property type="component" value="Unassembled WGS sequence"/>
</dbReference>